<dbReference type="EMBL" id="CAJOBP010002073">
    <property type="protein sequence ID" value="CAF4332482.1"/>
    <property type="molecule type" value="Genomic_DNA"/>
</dbReference>
<gene>
    <name evidence="2" type="ORF">TIS948_LOCUS14872</name>
    <name evidence="3" type="ORF">UJA718_LOCUS14589</name>
</gene>
<feature type="compositionally biased region" description="Polar residues" evidence="1">
    <location>
        <begin position="81"/>
        <end position="94"/>
    </location>
</feature>
<evidence type="ECO:0000313" key="2">
    <source>
        <dbReference type="EMBL" id="CAF3245144.1"/>
    </source>
</evidence>
<feature type="compositionally biased region" description="Basic and acidic residues" evidence="1">
    <location>
        <begin position="129"/>
        <end position="144"/>
    </location>
</feature>
<feature type="region of interest" description="Disordered" evidence="1">
    <location>
        <begin position="114"/>
        <end position="144"/>
    </location>
</feature>
<dbReference type="OrthoDB" id="10063274at2759"/>
<keyword evidence="5" id="KW-1185">Reference proteome</keyword>
<accession>A0A817R908</accession>
<comment type="caution">
    <text evidence="2">The sequence shown here is derived from an EMBL/GenBank/DDBJ whole genome shotgun (WGS) entry which is preliminary data.</text>
</comment>
<evidence type="ECO:0000313" key="5">
    <source>
        <dbReference type="Proteomes" id="UP000663873"/>
    </source>
</evidence>
<name>A0A817R908_9BILA</name>
<sequence>MTMGVYKRCEILSNKHFDDQDDRYVAIENALQNGFVLSDEAMSTLRPSLKEARTQLTKDVRYLKVMKPTQVERSEPRIPSETLNNPIFSDRNPTASNGFRSEFVGFLGTGFRQLPTGSGRNSSDSLVLDSDRKLSGVGSDDFRR</sequence>
<evidence type="ECO:0000256" key="1">
    <source>
        <dbReference type="SAM" id="MobiDB-lite"/>
    </source>
</evidence>
<evidence type="ECO:0000313" key="4">
    <source>
        <dbReference type="Proteomes" id="UP000663825"/>
    </source>
</evidence>
<protein>
    <submittedName>
        <fullName evidence="2">Uncharacterized protein</fullName>
    </submittedName>
</protein>
<dbReference type="Proteomes" id="UP000663873">
    <property type="component" value="Unassembled WGS sequence"/>
</dbReference>
<dbReference type="EMBL" id="CAJNXB010002431">
    <property type="protein sequence ID" value="CAF3245144.1"/>
    <property type="molecule type" value="Genomic_DNA"/>
</dbReference>
<feature type="compositionally biased region" description="Polar residues" evidence="1">
    <location>
        <begin position="115"/>
        <end position="125"/>
    </location>
</feature>
<dbReference type="AlphaFoldDB" id="A0A817R908"/>
<organism evidence="2 4">
    <name type="scientific">Rotaria socialis</name>
    <dbReference type="NCBI Taxonomy" id="392032"/>
    <lineage>
        <taxon>Eukaryota</taxon>
        <taxon>Metazoa</taxon>
        <taxon>Spiralia</taxon>
        <taxon>Gnathifera</taxon>
        <taxon>Rotifera</taxon>
        <taxon>Eurotatoria</taxon>
        <taxon>Bdelloidea</taxon>
        <taxon>Philodinida</taxon>
        <taxon>Philodinidae</taxon>
        <taxon>Rotaria</taxon>
    </lineage>
</organism>
<proteinExistence type="predicted"/>
<feature type="region of interest" description="Disordered" evidence="1">
    <location>
        <begin position="70"/>
        <end position="94"/>
    </location>
</feature>
<evidence type="ECO:0000313" key="3">
    <source>
        <dbReference type="EMBL" id="CAF4332482.1"/>
    </source>
</evidence>
<dbReference type="Proteomes" id="UP000663825">
    <property type="component" value="Unassembled WGS sequence"/>
</dbReference>
<reference evidence="2" key="1">
    <citation type="submission" date="2021-02" db="EMBL/GenBank/DDBJ databases">
        <authorList>
            <person name="Nowell W R."/>
        </authorList>
    </citation>
    <scope>NUCLEOTIDE SEQUENCE</scope>
</reference>